<evidence type="ECO:0000256" key="2">
    <source>
        <dbReference type="ARBA" id="ARBA00023002"/>
    </source>
</evidence>
<dbReference type="InterPro" id="IPR020827">
    <property type="entry name" value="Asparaginase/glutaminase_AS1"/>
</dbReference>
<sequence length="321" mass="34792">MAPTRTVLVTGGTIGLGFWAAQTIARAHPEYLVVISARSDATSAADTINAALNQTNTIFLPIDLASTANVRAFAETWASKSFPPIQALVLNAGIQLPGALKLTAEGVETTFAINHVGHALLFHLLAPHLAPNARVAITSSGTHDPAQKTGVSDAVYTSAEALAHPPPDAVNIPGRQRYTTSKLANVLWTYALQRRLNARAPERGITVNAFDPGLMPGTGLARETNAVVRFLWKNVMPRMLPVMRLLVSPNIHTPAESGAALARLAIGEDLEGVGGKYFEGIRERESSVVSYEVAKQDDLWEWTVRFLRRDEEEGARWEEFK</sequence>
<dbReference type="PROSITE" id="PS00144">
    <property type="entry name" value="ASN_GLN_ASE_1"/>
    <property type="match status" value="1"/>
</dbReference>
<dbReference type="PRINTS" id="PR00081">
    <property type="entry name" value="GDHRDH"/>
</dbReference>
<dbReference type="GO" id="GO:0006520">
    <property type="term" value="P:amino acid metabolic process"/>
    <property type="evidence" value="ECO:0007669"/>
    <property type="project" value="InterPro"/>
</dbReference>
<comment type="caution">
    <text evidence="4">The sequence shown here is derived from an EMBL/GenBank/DDBJ whole genome shotgun (WGS) entry which is preliminary data.</text>
</comment>
<keyword evidence="2" id="KW-0560">Oxidoreductase</keyword>
<dbReference type="EMBL" id="JAULSO010000001">
    <property type="protein sequence ID" value="KAK3693170.1"/>
    <property type="molecule type" value="Genomic_DNA"/>
</dbReference>
<dbReference type="InterPro" id="IPR002347">
    <property type="entry name" value="SDR_fam"/>
</dbReference>
<proteinExistence type="inferred from homology"/>
<reference evidence="4" key="2">
    <citation type="submission" date="2023-06" db="EMBL/GenBank/DDBJ databases">
        <authorList>
            <consortium name="Lawrence Berkeley National Laboratory"/>
            <person name="Haridas S."/>
            <person name="Hensen N."/>
            <person name="Bonometti L."/>
            <person name="Westerberg I."/>
            <person name="Brannstrom I.O."/>
            <person name="Guillou S."/>
            <person name="Cros-Aarteil S."/>
            <person name="Calhoun S."/>
            <person name="Kuo A."/>
            <person name="Mondo S."/>
            <person name="Pangilinan J."/>
            <person name="Riley R."/>
            <person name="Labutti K."/>
            <person name="Andreopoulos B."/>
            <person name="Lipzen A."/>
            <person name="Chen C."/>
            <person name="Yanf M."/>
            <person name="Daum C."/>
            <person name="Ng V."/>
            <person name="Clum A."/>
            <person name="Steindorff A."/>
            <person name="Ohm R."/>
            <person name="Martin F."/>
            <person name="Silar P."/>
            <person name="Natvig D."/>
            <person name="Lalanne C."/>
            <person name="Gautier V."/>
            <person name="Ament-Velasquez S.L."/>
            <person name="Kruys A."/>
            <person name="Hutchinson M.I."/>
            <person name="Powell A.J."/>
            <person name="Barry K."/>
            <person name="Miller A.N."/>
            <person name="Grigoriev I.V."/>
            <person name="Debuchy R."/>
            <person name="Gladieux P."/>
            <person name="Thoren M.H."/>
            <person name="Johannesson H."/>
        </authorList>
    </citation>
    <scope>NUCLEOTIDE SEQUENCE</scope>
    <source>
        <strain evidence="4">CBS 314.62</strain>
    </source>
</reference>
<dbReference type="GO" id="GO:0016491">
    <property type="term" value="F:oxidoreductase activity"/>
    <property type="evidence" value="ECO:0007669"/>
    <property type="project" value="UniProtKB-KW"/>
</dbReference>
<dbReference type="PANTHER" id="PTHR24320:SF152">
    <property type="entry name" value="SHORT-CHAIN DEHYDROGENASE_REDUCTASE FAMILY PROTEIN"/>
    <property type="match status" value="1"/>
</dbReference>
<dbReference type="PANTHER" id="PTHR24320">
    <property type="entry name" value="RETINOL DEHYDROGENASE"/>
    <property type="match status" value="1"/>
</dbReference>
<dbReference type="AlphaFoldDB" id="A0AAE0XGV7"/>
<feature type="active site" evidence="3">
    <location>
        <position position="13"/>
    </location>
</feature>
<gene>
    <name evidence="4" type="ORF">B0T22DRAFT_34709</name>
</gene>
<evidence type="ECO:0000313" key="4">
    <source>
        <dbReference type="EMBL" id="KAK3693170.1"/>
    </source>
</evidence>
<evidence type="ECO:0000313" key="5">
    <source>
        <dbReference type="Proteomes" id="UP001270362"/>
    </source>
</evidence>
<dbReference type="Gene3D" id="3.40.50.720">
    <property type="entry name" value="NAD(P)-binding Rossmann-like Domain"/>
    <property type="match status" value="1"/>
</dbReference>
<name>A0AAE0XGV7_9PEZI</name>
<dbReference type="Pfam" id="PF00106">
    <property type="entry name" value="adh_short"/>
    <property type="match status" value="1"/>
</dbReference>
<keyword evidence="5" id="KW-1185">Reference proteome</keyword>
<protein>
    <recommendedName>
        <fullName evidence="6">Dehydrogenase/reductase</fullName>
    </recommendedName>
</protein>
<evidence type="ECO:0000256" key="3">
    <source>
        <dbReference type="PROSITE-ProRule" id="PRU10099"/>
    </source>
</evidence>
<dbReference type="InterPro" id="IPR036291">
    <property type="entry name" value="NAD(P)-bd_dom_sf"/>
</dbReference>
<evidence type="ECO:0008006" key="6">
    <source>
        <dbReference type="Google" id="ProtNLM"/>
    </source>
</evidence>
<reference evidence="4" key="1">
    <citation type="journal article" date="2023" name="Mol. Phylogenet. Evol.">
        <title>Genome-scale phylogeny and comparative genomics of the fungal order Sordariales.</title>
        <authorList>
            <person name="Hensen N."/>
            <person name="Bonometti L."/>
            <person name="Westerberg I."/>
            <person name="Brannstrom I.O."/>
            <person name="Guillou S."/>
            <person name="Cros-Aarteil S."/>
            <person name="Calhoun S."/>
            <person name="Haridas S."/>
            <person name="Kuo A."/>
            <person name="Mondo S."/>
            <person name="Pangilinan J."/>
            <person name="Riley R."/>
            <person name="LaButti K."/>
            <person name="Andreopoulos B."/>
            <person name="Lipzen A."/>
            <person name="Chen C."/>
            <person name="Yan M."/>
            <person name="Daum C."/>
            <person name="Ng V."/>
            <person name="Clum A."/>
            <person name="Steindorff A."/>
            <person name="Ohm R.A."/>
            <person name="Martin F."/>
            <person name="Silar P."/>
            <person name="Natvig D.O."/>
            <person name="Lalanne C."/>
            <person name="Gautier V."/>
            <person name="Ament-Velasquez S.L."/>
            <person name="Kruys A."/>
            <person name="Hutchinson M.I."/>
            <person name="Powell A.J."/>
            <person name="Barry K."/>
            <person name="Miller A.N."/>
            <person name="Grigoriev I.V."/>
            <person name="Debuchy R."/>
            <person name="Gladieux P."/>
            <person name="Hiltunen Thoren M."/>
            <person name="Johannesson H."/>
        </authorList>
    </citation>
    <scope>NUCLEOTIDE SEQUENCE</scope>
    <source>
        <strain evidence="4">CBS 314.62</strain>
    </source>
</reference>
<comment type="similarity">
    <text evidence="1">Belongs to the short-chain dehydrogenases/reductases (SDR) family.</text>
</comment>
<dbReference type="SUPFAM" id="SSF51735">
    <property type="entry name" value="NAD(P)-binding Rossmann-fold domains"/>
    <property type="match status" value="1"/>
</dbReference>
<accession>A0AAE0XGV7</accession>
<dbReference type="Proteomes" id="UP001270362">
    <property type="component" value="Unassembled WGS sequence"/>
</dbReference>
<evidence type="ECO:0000256" key="1">
    <source>
        <dbReference type="ARBA" id="ARBA00006484"/>
    </source>
</evidence>
<organism evidence="4 5">
    <name type="scientific">Podospora appendiculata</name>
    <dbReference type="NCBI Taxonomy" id="314037"/>
    <lineage>
        <taxon>Eukaryota</taxon>
        <taxon>Fungi</taxon>
        <taxon>Dikarya</taxon>
        <taxon>Ascomycota</taxon>
        <taxon>Pezizomycotina</taxon>
        <taxon>Sordariomycetes</taxon>
        <taxon>Sordariomycetidae</taxon>
        <taxon>Sordariales</taxon>
        <taxon>Podosporaceae</taxon>
        <taxon>Podospora</taxon>
    </lineage>
</organism>